<feature type="region of interest" description="Disordered" evidence="1">
    <location>
        <begin position="190"/>
        <end position="223"/>
    </location>
</feature>
<feature type="compositionally biased region" description="Basic and acidic residues" evidence="1">
    <location>
        <begin position="199"/>
        <end position="209"/>
    </location>
</feature>
<gene>
    <name evidence="2" type="ORF">EV421DRAFT_1743590</name>
</gene>
<accession>A0AA39ME47</accession>
<proteinExistence type="predicted"/>
<reference evidence="2" key="1">
    <citation type="submission" date="2023-06" db="EMBL/GenBank/DDBJ databases">
        <authorList>
            <consortium name="Lawrence Berkeley National Laboratory"/>
            <person name="Ahrendt S."/>
            <person name="Sahu N."/>
            <person name="Indic B."/>
            <person name="Wong-Bajracharya J."/>
            <person name="Merenyi Z."/>
            <person name="Ke H.-M."/>
            <person name="Monk M."/>
            <person name="Kocsube S."/>
            <person name="Drula E."/>
            <person name="Lipzen A."/>
            <person name="Balint B."/>
            <person name="Henrissat B."/>
            <person name="Andreopoulos B."/>
            <person name="Martin F.M."/>
            <person name="Harder C.B."/>
            <person name="Rigling D."/>
            <person name="Ford K.L."/>
            <person name="Foster G.D."/>
            <person name="Pangilinan J."/>
            <person name="Papanicolaou A."/>
            <person name="Barry K."/>
            <person name="LaButti K."/>
            <person name="Viragh M."/>
            <person name="Koriabine M."/>
            <person name="Yan M."/>
            <person name="Riley R."/>
            <person name="Champramary S."/>
            <person name="Plett K.L."/>
            <person name="Tsai I.J."/>
            <person name="Slot J."/>
            <person name="Sipos G."/>
            <person name="Plett J."/>
            <person name="Nagy L.G."/>
            <person name="Grigoriev I.V."/>
        </authorList>
    </citation>
    <scope>NUCLEOTIDE SEQUENCE</scope>
    <source>
        <strain evidence="2">FPL87.14</strain>
    </source>
</reference>
<evidence type="ECO:0000313" key="3">
    <source>
        <dbReference type="Proteomes" id="UP001175226"/>
    </source>
</evidence>
<protein>
    <submittedName>
        <fullName evidence="2">Uncharacterized protein</fullName>
    </submittedName>
</protein>
<name>A0AA39ME47_9AGAR</name>
<sequence length="223" mass="25874">MHNQGSFRQLDDARPQPSVSSCPLPIWVPLRSVKHDIIRHPQNSSACFFIHHQRTEDVKGRLVRLVRVRFLMVVDSVHDDDEWALIDAREMPGFLFRAQNHRNGKTKLHVRESQMNEWYWLRKYEQNEVKGRRVQGASSGRRAIMIQYKTTHPMSAARALSNPIGTRIEPRGLVAVEKYLNDMLKVSRLRGRDRRKKQTKAEGGGERECVTLSHPRTYAALSE</sequence>
<evidence type="ECO:0000313" key="2">
    <source>
        <dbReference type="EMBL" id="KAK0430907.1"/>
    </source>
</evidence>
<organism evidence="2 3">
    <name type="scientific">Armillaria borealis</name>
    <dbReference type="NCBI Taxonomy" id="47425"/>
    <lineage>
        <taxon>Eukaryota</taxon>
        <taxon>Fungi</taxon>
        <taxon>Dikarya</taxon>
        <taxon>Basidiomycota</taxon>
        <taxon>Agaricomycotina</taxon>
        <taxon>Agaricomycetes</taxon>
        <taxon>Agaricomycetidae</taxon>
        <taxon>Agaricales</taxon>
        <taxon>Marasmiineae</taxon>
        <taxon>Physalacriaceae</taxon>
        <taxon>Armillaria</taxon>
    </lineage>
</organism>
<dbReference type="AlphaFoldDB" id="A0AA39ME47"/>
<evidence type="ECO:0000256" key="1">
    <source>
        <dbReference type="SAM" id="MobiDB-lite"/>
    </source>
</evidence>
<keyword evidence="3" id="KW-1185">Reference proteome</keyword>
<comment type="caution">
    <text evidence="2">The sequence shown here is derived from an EMBL/GenBank/DDBJ whole genome shotgun (WGS) entry which is preliminary data.</text>
</comment>
<dbReference type="Proteomes" id="UP001175226">
    <property type="component" value="Unassembled WGS sequence"/>
</dbReference>
<dbReference type="EMBL" id="JAUEPT010000129">
    <property type="protein sequence ID" value="KAK0430907.1"/>
    <property type="molecule type" value="Genomic_DNA"/>
</dbReference>